<feature type="transmembrane region" description="Helical" evidence="2">
    <location>
        <begin position="32"/>
        <end position="56"/>
    </location>
</feature>
<feature type="transmembrane region" description="Helical" evidence="2">
    <location>
        <begin position="389"/>
        <end position="408"/>
    </location>
</feature>
<dbReference type="GeneID" id="95520124"/>
<dbReference type="InterPro" id="IPR027417">
    <property type="entry name" value="P-loop_NTPase"/>
</dbReference>
<feature type="transmembrane region" description="Helical" evidence="2">
    <location>
        <begin position="9"/>
        <end position="26"/>
    </location>
</feature>
<gene>
    <name evidence="3" type="ORF">C5746_16795</name>
</gene>
<dbReference type="Gene3D" id="3.40.50.300">
    <property type="entry name" value="P-loop containing nucleotide triphosphate hydrolases"/>
    <property type="match status" value="1"/>
</dbReference>
<accession>A0A2Z5JDA2</accession>
<evidence type="ECO:0008006" key="5">
    <source>
        <dbReference type="Google" id="ProtNLM"/>
    </source>
</evidence>
<protein>
    <recommendedName>
        <fullName evidence="5">NACHT domain-containing protein</fullName>
    </recommendedName>
</protein>
<evidence type="ECO:0000313" key="3">
    <source>
        <dbReference type="EMBL" id="AXE78312.1"/>
    </source>
</evidence>
<reference evidence="3 4" key="1">
    <citation type="journal article" date="2018" name="Front. Microbiol.">
        <title>Genome Sequencing of Streptomyces atratus SCSIOZH16 and Activation Production of Nocardamine via Metabolic Engineering.</title>
        <authorList>
            <person name="Li Y."/>
            <person name="Zhang C."/>
            <person name="Liu C."/>
            <person name="Ju J."/>
            <person name="Ma J."/>
        </authorList>
    </citation>
    <scope>NUCLEOTIDE SEQUENCE [LARGE SCALE GENOMIC DNA]</scope>
    <source>
        <strain evidence="3 4">SCSIO_ZH16</strain>
    </source>
</reference>
<name>A0A2Z5JDA2_STRAR</name>
<evidence type="ECO:0000256" key="2">
    <source>
        <dbReference type="SAM" id="Phobius"/>
    </source>
</evidence>
<evidence type="ECO:0000256" key="1">
    <source>
        <dbReference type="SAM" id="MobiDB-lite"/>
    </source>
</evidence>
<keyword evidence="2" id="KW-0472">Membrane</keyword>
<evidence type="ECO:0000313" key="4">
    <source>
        <dbReference type="Proteomes" id="UP000252698"/>
    </source>
</evidence>
<sequence length="651" mass="69791">MGIRTRRAALIYLTLQIGTTILALWLSKQPEVTPPAATVVALAPTLPGAFLSWAAYRSDRAEAAADVDQRVRALAARIAPAETEHRARLLGEGGHRVDTVFRHRREPANNAAGAAPEGHLAEAVRYYRELCPGRLVITGDPGAGKTLLALEIVLGLLGDRQDTDPVPLRVSLRGWDPAVPFEKWFAGRLGAYGIDAHEARALIRQRRVLPVLDGLDEMDSGPAAGGRRCAVRALAQLNAYQDHAGSGPLVLVCRTAPYRELAGMEMRLREAARVEIAAVIATQATAYLTARCTDPARWASVLEQLASTADSPLARVLSTPAWLNVAATVYEERDPDTMAHLRHPSDLLAFSTVDEIYAHLTAHAPAGTVHGAASPARRLGMRPSGTRRIALVGAVLLAAVVTAGVLIAPQTQGGNSTASTPAPEPGAPTRVDERKGHHPALSATVLADPPVTGLVSERRVTSAADEAALGRMMSDRAGADAVLRRLHVARAGSAVYKLTVTNVSGRPVRVTDVTPVVTRRTAPVHATNLSPFGGSGGTIPVDLDLDVRFPQFTRNGKPYFDASSRTLKPGEAFDLSVDSHTSRYYVEYHVRIDAVDAHGNRITLDVPDPDDVFGAFRVSGVLPDSEYTDRWTTKESKTSAVLGWKRDRAKR</sequence>
<keyword evidence="2" id="KW-1133">Transmembrane helix</keyword>
<feature type="compositionally biased region" description="Polar residues" evidence="1">
    <location>
        <begin position="410"/>
        <end position="420"/>
    </location>
</feature>
<dbReference type="AlphaFoldDB" id="A0A2Z5JDA2"/>
<dbReference type="EMBL" id="CP027306">
    <property type="protein sequence ID" value="AXE78312.1"/>
    <property type="molecule type" value="Genomic_DNA"/>
</dbReference>
<proteinExistence type="predicted"/>
<keyword evidence="2" id="KW-0812">Transmembrane</keyword>
<dbReference type="KEGG" id="sata:C5746_16795"/>
<dbReference type="RefSeq" id="WP_114244896.1">
    <property type="nucleotide sequence ID" value="NZ_CP027306.1"/>
</dbReference>
<organism evidence="3 4">
    <name type="scientific">Streptomyces atratus</name>
    <dbReference type="NCBI Taxonomy" id="1893"/>
    <lineage>
        <taxon>Bacteria</taxon>
        <taxon>Bacillati</taxon>
        <taxon>Actinomycetota</taxon>
        <taxon>Actinomycetes</taxon>
        <taxon>Kitasatosporales</taxon>
        <taxon>Streptomycetaceae</taxon>
        <taxon>Streptomyces</taxon>
    </lineage>
</organism>
<dbReference type="Proteomes" id="UP000252698">
    <property type="component" value="Chromosome"/>
</dbReference>
<feature type="region of interest" description="Disordered" evidence="1">
    <location>
        <begin position="410"/>
        <end position="437"/>
    </location>
</feature>
<dbReference type="SUPFAM" id="SSF52540">
    <property type="entry name" value="P-loop containing nucleoside triphosphate hydrolases"/>
    <property type="match status" value="1"/>
</dbReference>